<feature type="transmembrane region" description="Helical" evidence="2">
    <location>
        <begin position="81"/>
        <end position="97"/>
    </location>
</feature>
<proteinExistence type="predicted"/>
<feature type="transmembrane region" description="Helical" evidence="2">
    <location>
        <begin position="219"/>
        <end position="239"/>
    </location>
</feature>
<dbReference type="InterPro" id="IPR003034">
    <property type="entry name" value="SAP_dom"/>
</dbReference>
<organism evidence="4 5">
    <name type="scientific">Escallonia herrerae</name>
    <dbReference type="NCBI Taxonomy" id="1293975"/>
    <lineage>
        <taxon>Eukaryota</taxon>
        <taxon>Viridiplantae</taxon>
        <taxon>Streptophyta</taxon>
        <taxon>Embryophyta</taxon>
        <taxon>Tracheophyta</taxon>
        <taxon>Spermatophyta</taxon>
        <taxon>Magnoliopsida</taxon>
        <taxon>eudicotyledons</taxon>
        <taxon>Gunneridae</taxon>
        <taxon>Pentapetalae</taxon>
        <taxon>asterids</taxon>
        <taxon>campanulids</taxon>
        <taxon>Escalloniales</taxon>
        <taxon>Escalloniaceae</taxon>
        <taxon>Escallonia</taxon>
    </lineage>
</organism>
<evidence type="ECO:0000256" key="2">
    <source>
        <dbReference type="SAM" id="Phobius"/>
    </source>
</evidence>
<feature type="compositionally biased region" description="Polar residues" evidence="1">
    <location>
        <begin position="839"/>
        <end position="856"/>
    </location>
</feature>
<comment type="caution">
    <text evidence="4">The sequence shown here is derived from an EMBL/GenBank/DDBJ whole genome shotgun (WGS) entry which is preliminary data.</text>
</comment>
<keyword evidence="2" id="KW-0472">Membrane</keyword>
<dbReference type="PANTHER" id="PTHR10782">
    <property type="entry name" value="ZINC FINGER MIZ DOMAIN-CONTAINING PROTEIN"/>
    <property type="match status" value="1"/>
</dbReference>
<dbReference type="PROSITE" id="PS50800">
    <property type="entry name" value="SAP"/>
    <property type="match status" value="1"/>
</dbReference>
<dbReference type="EMBL" id="JAVXUP010002405">
    <property type="protein sequence ID" value="KAK3003521.1"/>
    <property type="molecule type" value="Genomic_DNA"/>
</dbReference>
<dbReference type="GO" id="GO:0000785">
    <property type="term" value="C:chromatin"/>
    <property type="evidence" value="ECO:0007669"/>
    <property type="project" value="TreeGrafter"/>
</dbReference>
<feature type="domain" description="SAP" evidence="3">
    <location>
        <begin position="100"/>
        <end position="134"/>
    </location>
</feature>
<dbReference type="AlphaFoldDB" id="A0AA88V7K4"/>
<sequence>MAQVPRWVAISQGCGKFEKLIQLPAGDGTQISFEKALPTKQVLGCSCSQEKENPLMMVFILDMVSVSVLLSSLLLSDSRGGTLALVLCFWPPLALLMKKLARFRVKELKDVLSQLGLAKQGRKQDLLDRIVALFSSNEEMQHSAKNISIEKEGISKIVDDVYRKLQGTGTTGSAMGGESESNISSVIIKEEAINPSHVESIVRCPCGSQVPTDYMIQSLVLFQTFTFLFVVLLSMLTGFDLMLKKFGIGNEPLKGIGLTGKTQFENVSIMPHVEKEFRITRADIHLLEYKEYDVQVWCMLLNDSVPFRMQWPQFADLKVNGIPIQAFHRPGSQLLGANGRDNGPSISLCLVEGVNKISLSGSDARCFCLGVRVVKQRTVQEVLNLIPAEGDGEPFADALARVCRCIGGGLAKANDDSDSDLEVVSDFVTVNLRCPMQDCGQDINEIDVKPDGSWRIKNGYQCMDLGQWHLPDGSPNVSAPEVDQNGSAEVKVCRSQDMQTLTCEYLEEENIENCGPEVITMSSGSSENILDDQRRSINHRGSKHFDVSAINGNEMNSTSYNFDQTSENANRSSSRSFVDADIVILSDSEEENVNLVSPRTVSQTCPLERGISYSFLDIFPEDMPLVAGTSSSLDPTENSGKEIKMRHQSFPYGTQTYTRFQLFGNAADVSGLLDGLEHTSVTSAAPRNGYTLSTSLSTDSGGLAESHSTAGITESLVTNPIATVIAVPSEQASFQTQPAKMLQQSDVSCGLGSNTGGAGAPIESSNSTGVDLRNHSRSNTVVTVTADPSEQASFQTQPAKMLEQSDVSCGLGSKTGGAGAPIEPSTSTRVDLRNHSRSNRVSLGSTTDETRSNGATNRKRHDTLSLIHLYSLKVCSQIPEICCLLDICLVDVACTYSSYVVTKYQNLLSQISLFHLVPDETDRVSSLHGGFDQLDHLSGWRSKALFGRKAYDRQIATAYWTIM</sequence>
<keyword evidence="5" id="KW-1185">Reference proteome</keyword>
<name>A0AA88V7K4_9ASTE</name>
<evidence type="ECO:0000256" key="1">
    <source>
        <dbReference type="SAM" id="MobiDB-lite"/>
    </source>
</evidence>
<dbReference type="Proteomes" id="UP001188597">
    <property type="component" value="Unassembled WGS sequence"/>
</dbReference>
<protein>
    <recommendedName>
        <fullName evidence="3">SAP domain-containing protein</fullName>
    </recommendedName>
</protein>
<evidence type="ECO:0000313" key="4">
    <source>
        <dbReference type="EMBL" id="KAK3003521.1"/>
    </source>
</evidence>
<reference evidence="4" key="1">
    <citation type="submission" date="2022-12" db="EMBL/GenBank/DDBJ databases">
        <title>Draft genome assemblies for two species of Escallonia (Escalloniales).</title>
        <authorList>
            <person name="Chanderbali A."/>
            <person name="Dervinis C."/>
            <person name="Anghel I."/>
            <person name="Soltis D."/>
            <person name="Soltis P."/>
            <person name="Zapata F."/>
        </authorList>
    </citation>
    <scope>NUCLEOTIDE SEQUENCE</scope>
    <source>
        <strain evidence="4">UCBG64.0493</strain>
        <tissue evidence="4">Leaf</tissue>
    </source>
</reference>
<accession>A0AA88V7K4</accession>
<evidence type="ECO:0000259" key="3">
    <source>
        <dbReference type="PROSITE" id="PS50800"/>
    </source>
</evidence>
<dbReference type="SUPFAM" id="SSF68906">
    <property type="entry name" value="SAP domain"/>
    <property type="match status" value="1"/>
</dbReference>
<keyword evidence="2" id="KW-0812">Transmembrane</keyword>
<dbReference type="PANTHER" id="PTHR10782:SF80">
    <property type="entry name" value="CHROMATIN REGULATOR PHD FAMILY"/>
    <property type="match status" value="1"/>
</dbReference>
<feature type="transmembrane region" description="Helical" evidence="2">
    <location>
        <begin position="55"/>
        <end position="75"/>
    </location>
</feature>
<dbReference type="InterPro" id="IPR036361">
    <property type="entry name" value="SAP_dom_sf"/>
</dbReference>
<evidence type="ECO:0000313" key="5">
    <source>
        <dbReference type="Proteomes" id="UP001188597"/>
    </source>
</evidence>
<dbReference type="Pfam" id="PF02037">
    <property type="entry name" value="SAP"/>
    <property type="match status" value="1"/>
</dbReference>
<dbReference type="Gene3D" id="1.10.720.30">
    <property type="entry name" value="SAP domain"/>
    <property type="match status" value="1"/>
</dbReference>
<keyword evidence="2" id="KW-1133">Transmembrane helix</keyword>
<feature type="region of interest" description="Disordered" evidence="1">
    <location>
        <begin position="835"/>
        <end position="857"/>
    </location>
</feature>
<gene>
    <name evidence="4" type="ORF">RJ639_018196</name>
</gene>
<dbReference type="GO" id="GO:0061665">
    <property type="term" value="F:SUMO ligase activity"/>
    <property type="evidence" value="ECO:0007669"/>
    <property type="project" value="TreeGrafter"/>
</dbReference>
<dbReference type="SMART" id="SM00513">
    <property type="entry name" value="SAP"/>
    <property type="match status" value="1"/>
</dbReference>
<dbReference type="GO" id="GO:0016925">
    <property type="term" value="P:protein sumoylation"/>
    <property type="evidence" value="ECO:0007669"/>
    <property type="project" value="TreeGrafter"/>
</dbReference>